<dbReference type="Proteomes" id="UP000585474">
    <property type="component" value="Unassembled WGS sequence"/>
</dbReference>
<reference evidence="10" key="1">
    <citation type="submission" date="2019-07" db="EMBL/GenBank/DDBJ databases">
        <title>De Novo Assembly of kiwifruit Actinidia rufa.</title>
        <authorList>
            <person name="Sugita-Konishi S."/>
            <person name="Sato K."/>
            <person name="Mori E."/>
            <person name="Abe Y."/>
            <person name="Kisaki G."/>
            <person name="Hamano K."/>
            <person name="Suezawa K."/>
            <person name="Otani M."/>
            <person name="Fukuda T."/>
            <person name="Manabe T."/>
            <person name="Gomi K."/>
            <person name="Tabuchi M."/>
            <person name="Akimitsu K."/>
            <person name="Kataoka I."/>
        </authorList>
    </citation>
    <scope>NUCLEOTIDE SEQUENCE [LARGE SCALE GENOMIC DNA]</scope>
    <source>
        <strain evidence="10">cv. Fuchu</strain>
    </source>
</reference>
<evidence type="ECO:0000259" key="8">
    <source>
        <dbReference type="Pfam" id="PF25368"/>
    </source>
</evidence>
<feature type="domain" description="PUB 12/19-like N-terminal" evidence="8">
    <location>
        <begin position="30"/>
        <end position="91"/>
    </location>
</feature>
<accession>A0A7J0DMR5</accession>
<evidence type="ECO:0000256" key="3">
    <source>
        <dbReference type="ARBA" id="ARBA00004906"/>
    </source>
</evidence>
<keyword evidence="7" id="KW-0833">Ubl conjugation pathway</keyword>
<comment type="pathway">
    <text evidence="3">Protein modification; protein ubiquitination.</text>
</comment>
<evidence type="ECO:0000256" key="1">
    <source>
        <dbReference type="ARBA" id="ARBA00000900"/>
    </source>
</evidence>
<dbReference type="Gene3D" id="1.20.930.20">
    <property type="entry name" value="Adaptor protein Cbl, N-terminal domain"/>
    <property type="match status" value="1"/>
</dbReference>
<organism evidence="9 10">
    <name type="scientific">Actinidia rufa</name>
    <dbReference type="NCBI Taxonomy" id="165716"/>
    <lineage>
        <taxon>Eukaryota</taxon>
        <taxon>Viridiplantae</taxon>
        <taxon>Streptophyta</taxon>
        <taxon>Embryophyta</taxon>
        <taxon>Tracheophyta</taxon>
        <taxon>Spermatophyta</taxon>
        <taxon>Magnoliopsida</taxon>
        <taxon>eudicotyledons</taxon>
        <taxon>Gunneridae</taxon>
        <taxon>Pentapetalae</taxon>
        <taxon>asterids</taxon>
        <taxon>Ericales</taxon>
        <taxon>Actinidiaceae</taxon>
        <taxon>Actinidia</taxon>
    </lineage>
</organism>
<dbReference type="GO" id="GO:0007166">
    <property type="term" value="P:cell surface receptor signaling pathway"/>
    <property type="evidence" value="ECO:0007669"/>
    <property type="project" value="InterPro"/>
</dbReference>
<evidence type="ECO:0000256" key="6">
    <source>
        <dbReference type="ARBA" id="ARBA00022737"/>
    </source>
</evidence>
<dbReference type="Pfam" id="PF25368">
    <property type="entry name" value="PUB10_N"/>
    <property type="match status" value="1"/>
</dbReference>
<evidence type="ECO:0000313" key="10">
    <source>
        <dbReference type="Proteomes" id="UP000585474"/>
    </source>
</evidence>
<keyword evidence="6" id="KW-0677">Repeat</keyword>
<dbReference type="AlphaFoldDB" id="A0A7J0DMR5"/>
<keyword evidence="10" id="KW-1185">Reference proteome</keyword>
<keyword evidence="5" id="KW-0808">Transferase</keyword>
<comment type="function">
    <text evidence="2">Functions as an E3 ubiquitin ligase.</text>
</comment>
<gene>
    <name evidence="9" type="ORF">Acr_00g0051450</name>
</gene>
<protein>
    <recommendedName>
        <fullName evidence="4">RING-type E3 ubiquitin transferase</fullName>
        <ecNumber evidence="4">2.3.2.27</ecNumber>
    </recommendedName>
</protein>
<dbReference type="FunFam" id="1.20.930.20:FF:000002">
    <property type="entry name" value="RING-type E3 ubiquitin transferase"/>
    <property type="match status" value="1"/>
</dbReference>
<comment type="catalytic activity">
    <reaction evidence="1">
        <text>S-ubiquitinyl-[E2 ubiquitin-conjugating enzyme]-L-cysteine + [acceptor protein]-L-lysine = [E2 ubiquitin-conjugating enzyme]-L-cysteine + N(6)-ubiquitinyl-[acceptor protein]-L-lysine.</text>
        <dbReference type="EC" id="2.3.2.27"/>
    </reaction>
</comment>
<evidence type="ECO:0000256" key="7">
    <source>
        <dbReference type="ARBA" id="ARBA00022786"/>
    </source>
</evidence>
<name>A0A7J0DMR5_9ERIC</name>
<dbReference type="GO" id="GO:0061630">
    <property type="term" value="F:ubiquitin protein ligase activity"/>
    <property type="evidence" value="ECO:0007669"/>
    <property type="project" value="UniProtKB-EC"/>
</dbReference>
<dbReference type="InterPro" id="IPR057623">
    <property type="entry name" value="PUB12-19-like_N"/>
</dbReference>
<proteinExistence type="predicted"/>
<evidence type="ECO:0000313" key="9">
    <source>
        <dbReference type="EMBL" id="GFS37346.1"/>
    </source>
</evidence>
<dbReference type="InterPro" id="IPR036537">
    <property type="entry name" value="Adaptor_Cbl_N_dom_sf"/>
</dbReference>
<dbReference type="EMBL" id="BJWL01000278">
    <property type="protein sequence ID" value="GFS37346.1"/>
    <property type="molecule type" value="Genomic_DNA"/>
</dbReference>
<comment type="caution">
    <text evidence="9">The sequence shown here is derived from an EMBL/GenBank/DDBJ whole genome shotgun (WGS) entry which is preliminary data.</text>
</comment>
<evidence type="ECO:0000256" key="4">
    <source>
        <dbReference type="ARBA" id="ARBA00012483"/>
    </source>
</evidence>
<sequence>MDDEKRALEQKLIEIVNEISAISDFRNTVKKQYCNLARRLKLLTPMFEEIRDSKEQVPEESFKALSSLKEALESARDVLRFGSEGSRIYMVCAFDP</sequence>
<dbReference type="EC" id="2.3.2.27" evidence="4"/>
<evidence type="ECO:0000256" key="5">
    <source>
        <dbReference type="ARBA" id="ARBA00022679"/>
    </source>
</evidence>
<dbReference type="OrthoDB" id="1713961at2759"/>
<evidence type="ECO:0000256" key="2">
    <source>
        <dbReference type="ARBA" id="ARBA00003861"/>
    </source>
</evidence>